<dbReference type="EMBL" id="JANBVO010000001">
    <property type="protein sequence ID" value="KAJ9157853.1"/>
    <property type="molecule type" value="Genomic_DNA"/>
</dbReference>
<evidence type="ECO:0000313" key="1">
    <source>
        <dbReference type="EMBL" id="KAJ9157853.1"/>
    </source>
</evidence>
<reference evidence="1" key="1">
    <citation type="submission" date="2022-07" db="EMBL/GenBank/DDBJ databases">
        <title>Fungi with potential for degradation of polypropylene.</title>
        <authorList>
            <person name="Gostincar C."/>
        </authorList>
    </citation>
    <scope>NUCLEOTIDE SEQUENCE</scope>
    <source>
        <strain evidence="1">EXF-13308</strain>
    </source>
</reference>
<proteinExistence type="predicted"/>
<dbReference type="Proteomes" id="UP001174694">
    <property type="component" value="Unassembled WGS sequence"/>
</dbReference>
<accession>A0AA38VYF4</accession>
<evidence type="ECO:0000313" key="2">
    <source>
        <dbReference type="Proteomes" id="UP001174694"/>
    </source>
</evidence>
<name>A0AA38VYF4_9PEZI</name>
<sequence length="290" mass="33744">MGSVTVDAYAVNLSAAQRGDKKQAITEFLKSYAENTSQRRLFLADRLTQEEVVNMANFHFQYIKTLTEHYARWMLANLDEAKEAGNGPHSGQQSVALTSTETMRVTRAIYRFQLLCHLAGPGDNSPWLSRDHLDETVQAFLDTLEPWEVEELFSFYQFAHDVYDKIIKDIMWDLHPDNPKFNDQGRPPTPDGAFDLDGLNRAMYLEGTTLRGLPLLHTVLFKIKDREHIVSTMQQHMTKSNLYGWYISDDLRRWGYVFWDAKTLERIGGTKVLMRQWEEYWDDDPRDNLP</sequence>
<organism evidence="1 2">
    <name type="scientific">Pleurostoma richardsiae</name>
    <dbReference type="NCBI Taxonomy" id="41990"/>
    <lineage>
        <taxon>Eukaryota</taxon>
        <taxon>Fungi</taxon>
        <taxon>Dikarya</taxon>
        <taxon>Ascomycota</taxon>
        <taxon>Pezizomycotina</taxon>
        <taxon>Sordariomycetes</taxon>
        <taxon>Sordariomycetidae</taxon>
        <taxon>Calosphaeriales</taxon>
        <taxon>Pleurostomataceae</taxon>
        <taxon>Pleurostoma</taxon>
    </lineage>
</organism>
<gene>
    <name evidence="1" type="ORF">NKR23_g741</name>
</gene>
<protein>
    <submittedName>
        <fullName evidence="1">Uncharacterized protein</fullName>
    </submittedName>
</protein>
<keyword evidence="2" id="KW-1185">Reference proteome</keyword>
<comment type="caution">
    <text evidence="1">The sequence shown here is derived from an EMBL/GenBank/DDBJ whole genome shotgun (WGS) entry which is preliminary data.</text>
</comment>
<dbReference type="AlphaFoldDB" id="A0AA38VYF4"/>